<evidence type="ECO:0000313" key="9">
    <source>
        <dbReference type="EMBL" id="NYJ21133.1"/>
    </source>
</evidence>
<evidence type="ECO:0000256" key="6">
    <source>
        <dbReference type="ARBA" id="ARBA00023136"/>
    </source>
</evidence>
<feature type="transmembrane region" description="Helical" evidence="7">
    <location>
        <begin position="236"/>
        <end position="260"/>
    </location>
</feature>
<feature type="transmembrane region" description="Helical" evidence="7">
    <location>
        <begin position="280"/>
        <end position="304"/>
    </location>
</feature>
<name>A0A7Z0EGL3_9MICO</name>
<feature type="transmembrane region" description="Helical" evidence="7">
    <location>
        <begin position="102"/>
        <end position="122"/>
    </location>
</feature>
<dbReference type="AlphaFoldDB" id="A0A7Z0EGL3"/>
<dbReference type="GO" id="GO:0005886">
    <property type="term" value="C:plasma membrane"/>
    <property type="evidence" value="ECO:0007669"/>
    <property type="project" value="UniProtKB-SubCell"/>
</dbReference>
<evidence type="ECO:0000256" key="4">
    <source>
        <dbReference type="ARBA" id="ARBA00022692"/>
    </source>
</evidence>
<feature type="domain" description="ABC transmembrane type-1" evidence="8">
    <location>
        <begin position="98"/>
        <end position="299"/>
    </location>
</feature>
<accession>A0A7Z0EGL3</accession>
<dbReference type="InterPro" id="IPR000515">
    <property type="entry name" value="MetI-like"/>
</dbReference>
<dbReference type="Gene3D" id="1.10.3720.10">
    <property type="entry name" value="MetI-like"/>
    <property type="match status" value="1"/>
</dbReference>
<keyword evidence="3" id="KW-1003">Cell membrane</keyword>
<dbReference type="PROSITE" id="PS50928">
    <property type="entry name" value="ABC_TM1"/>
    <property type="match status" value="1"/>
</dbReference>
<evidence type="ECO:0000256" key="5">
    <source>
        <dbReference type="ARBA" id="ARBA00022989"/>
    </source>
</evidence>
<evidence type="ECO:0000259" key="8">
    <source>
        <dbReference type="PROSITE" id="PS50928"/>
    </source>
</evidence>
<evidence type="ECO:0000313" key="10">
    <source>
        <dbReference type="Proteomes" id="UP000537260"/>
    </source>
</evidence>
<proteinExistence type="inferred from homology"/>
<keyword evidence="2 7" id="KW-0813">Transport</keyword>
<feature type="transmembrane region" description="Helical" evidence="7">
    <location>
        <begin position="12"/>
        <end position="32"/>
    </location>
</feature>
<gene>
    <name evidence="9" type="ORF">HNR05_002924</name>
</gene>
<comment type="caution">
    <text evidence="9">The sequence shown here is derived from an EMBL/GenBank/DDBJ whole genome shotgun (WGS) entry which is preliminary data.</text>
</comment>
<dbReference type="EMBL" id="JACCFM010000001">
    <property type="protein sequence ID" value="NYJ21133.1"/>
    <property type="molecule type" value="Genomic_DNA"/>
</dbReference>
<keyword evidence="4 7" id="KW-0812">Transmembrane</keyword>
<dbReference type="InterPro" id="IPR045621">
    <property type="entry name" value="BPD_transp_1_N"/>
</dbReference>
<dbReference type="RefSeq" id="WP_343062611.1">
    <property type="nucleotide sequence ID" value="NZ_JACCFM010000001.1"/>
</dbReference>
<feature type="transmembrane region" description="Helical" evidence="7">
    <location>
        <begin position="177"/>
        <end position="196"/>
    </location>
</feature>
<keyword evidence="5 7" id="KW-1133">Transmembrane helix</keyword>
<evidence type="ECO:0000256" key="3">
    <source>
        <dbReference type="ARBA" id="ARBA00022475"/>
    </source>
</evidence>
<organism evidence="9 10">
    <name type="scientific">Glaciibacter psychrotolerans</name>
    <dbReference type="NCBI Taxonomy" id="670054"/>
    <lineage>
        <taxon>Bacteria</taxon>
        <taxon>Bacillati</taxon>
        <taxon>Actinomycetota</taxon>
        <taxon>Actinomycetes</taxon>
        <taxon>Micrococcales</taxon>
        <taxon>Microbacteriaceae</taxon>
        <taxon>Glaciibacter</taxon>
    </lineage>
</organism>
<protein>
    <submittedName>
        <fullName evidence="9">Peptide/nickel transport system permease protein</fullName>
    </submittedName>
</protein>
<evidence type="ECO:0000256" key="2">
    <source>
        <dbReference type="ARBA" id="ARBA00022448"/>
    </source>
</evidence>
<sequence length="315" mass="33762">MIPVMFVVRRLLALIGVLVVSSFLVFAAMYAAPGSPEKFLVQGRTVSPEVLAAIRKQYSLDDPFLVRYWNWLTNVLQGDFGQSLANRQDVGDLLANRLPTTLALVAMAAIIIVVLGIGLGILAGTRDGVVDKVVLLASNLGFAIPTFFAALILMSVFSVGLGWFPVFGSGTGFFDRMWHLTLPALALALPSAAVVARITRTAIREESDSEHSIMAIARGVPRSLVLRRHIIRNSMLPVSTIVGVHIAGLIAGSFVVEYAFTLDGIGTLLVGAVQKKDFAVVQAVAIILVAAFGIINLLVDLLYASIDPRVRAGRE</sequence>
<dbReference type="Pfam" id="PF00528">
    <property type="entry name" value="BPD_transp_1"/>
    <property type="match status" value="1"/>
</dbReference>
<dbReference type="Proteomes" id="UP000537260">
    <property type="component" value="Unassembled WGS sequence"/>
</dbReference>
<comment type="similarity">
    <text evidence="7">Belongs to the binding-protein-dependent transport system permease family.</text>
</comment>
<comment type="subcellular location">
    <subcellularLocation>
        <location evidence="1 7">Cell membrane</location>
        <topology evidence="1 7">Multi-pass membrane protein</topology>
    </subcellularLocation>
</comment>
<dbReference type="GO" id="GO:0055085">
    <property type="term" value="P:transmembrane transport"/>
    <property type="evidence" value="ECO:0007669"/>
    <property type="project" value="InterPro"/>
</dbReference>
<keyword evidence="6 7" id="KW-0472">Membrane</keyword>
<dbReference type="Pfam" id="PF19300">
    <property type="entry name" value="BPD_transp_1_N"/>
    <property type="match status" value="1"/>
</dbReference>
<dbReference type="CDD" id="cd06261">
    <property type="entry name" value="TM_PBP2"/>
    <property type="match status" value="1"/>
</dbReference>
<dbReference type="SUPFAM" id="SSF161098">
    <property type="entry name" value="MetI-like"/>
    <property type="match status" value="1"/>
</dbReference>
<feature type="transmembrane region" description="Helical" evidence="7">
    <location>
        <begin position="134"/>
        <end position="157"/>
    </location>
</feature>
<reference evidence="9 10" key="1">
    <citation type="submission" date="2020-07" db="EMBL/GenBank/DDBJ databases">
        <title>Sequencing the genomes of 1000 actinobacteria strains.</title>
        <authorList>
            <person name="Klenk H.-P."/>
        </authorList>
    </citation>
    <scope>NUCLEOTIDE SEQUENCE [LARGE SCALE GENOMIC DNA]</scope>
    <source>
        <strain evidence="9 10">LI1</strain>
    </source>
</reference>
<evidence type="ECO:0000256" key="1">
    <source>
        <dbReference type="ARBA" id="ARBA00004651"/>
    </source>
</evidence>
<dbReference type="PANTHER" id="PTHR43163:SF6">
    <property type="entry name" value="DIPEPTIDE TRANSPORT SYSTEM PERMEASE PROTEIN DPPB-RELATED"/>
    <property type="match status" value="1"/>
</dbReference>
<dbReference type="InterPro" id="IPR035906">
    <property type="entry name" value="MetI-like_sf"/>
</dbReference>
<dbReference type="PANTHER" id="PTHR43163">
    <property type="entry name" value="DIPEPTIDE TRANSPORT SYSTEM PERMEASE PROTEIN DPPB-RELATED"/>
    <property type="match status" value="1"/>
</dbReference>
<keyword evidence="10" id="KW-1185">Reference proteome</keyword>
<evidence type="ECO:0000256" key="7">
    <source>
        <dbReference type="RuleBase" id="RU363032"/>
    </source>
</evidence>